<keyword evidence="2" id="KW-0732">Signal</keyword>
<dbReference type="EMBL" id="JMIB01000027">
    <property type="protein sequence ID" value="KDM90819.1"/>
    <property type="molecule type" value="Genomic_DNA"/>
</dbReference>
<dbReference type="AlphaFoldDB" id="A0A066RKF9"/>
<evidence type="ECO:0000313" key="4">
    <source>
        <dbReference type="Proteomes" id="UP000027192"/>
    </source>
</evidence>
<dbReference type="OrthoDB" id="10003860at2"/>
<protein>
    <submittedName>
        <fullName evidence="3">Uncharacterized protein</fullName>
    </submittedName>
</protein>
<evidence type="ECO:0000256" key="1">
    <source>
        <dbReference type="SAM" id="Coils"/>
    </source>
</evidence>
<dbReference type="STRING" id="1654360.EA58_13745"/>
<feature type="coiled-coil region" evidence="1">
    <location>
        <begin position="359"/>
        <end position="390"/>
    </location>
</feature>
<organism evidence="3 4">
    <name type="scientific">Photobacterium galatheae</name>
    <dbReference type="NCBI Taxonomy" id="1654360"/>
    <lineage>
        <taxon>Bacteria</taxon>
        <taxon>Pseudomonadati</taxon>
        <taxon>Pseudomonadota</taxon>
        <taxon>Gammaproteobacteria</taxon>
        <taxon>Vibrionales</taxon>
        <taxon>Vibrionaceae</taxon>
        <taxon>Photobacterium</taxon>
    </lineage>
</organism>
<reference evidence="3 4" key="1">
    <citation type="submission" date="2014-04" db="EMBL/GenBank/DDBJ databases">
        <title>Draft genome sequence of Photobacterium halotolerans S2753: a solonamide, ngercheumicin and holomycin producer.</title>
        <authorList>
            <person name="Machado H.R."/>
            <person name="Gram L."/>
        </authorList>
    </citation>
    <scope>NUCLEOTIDE SEQUENCE [LARGE SCALE GENOMIC DNA]</scope>
    <source>
        <strain evidence="3 4">S2753</strain>
    </source>
</reference>
<keyword evidence="1" id="KW-0175">Coiled coil</keyword>
<feature type="signal peptide" evidence="2">
    <location>
        <begin position="1"/>
        <end position="25"/>
    </location>
</feature>
<evidence type="ECO:0000256" key="2">
    <source>
        <dbReference type="SAM" id="SignalP"/>
    </source>
</evidence>
<gene>
    <name evidence="3" type="ORF">EA58_13745</name>
</gene>
<dbReference type="PROSITE" id="PS51257">
    <property type="entry name" value="PROKAR_LIPOPROTEIN"/>
    <property type="match status" value="1"/>
</dbReference>
<keyword evidence="4" id="KW-1185">Reference proteome</keyword>
<proteinExistence type="predicted"/>
<evidence type="ECO:0000313" key="3">
    <source>
        <dbReference type="EMBL" id="KDM90819.1"/>
    </source>
</evidence>
<accession>A0A066RKF9</accession>
<dbReference type="RefSeq" id="WP_036753601.1">
    <property type="nucleotide sequence ID" value="NZ_JAGSGC010000004.1"/>
</dbReference>
<dbReference type="Proteomes" id="UP000027192">
    <property type="component" value="Unassembled WGS sequence"/>
</dbReference>
<sequence>MKMMNLKRKQVPIIVAFMYAGGAFACTCPPVGSVQTLANPALTLVLQSPGKAFDAYDSTISMQLKIAFANIQNAVVDQNMQLAQTTMEAAELITKNQTDVQRLTSELRMNHEAYLEKTGKREAAALLATGGGDVGKAVNKAYFAKLCALKKNSDAAFSATGRNASLNLTRSAVGEYEFSARGALLTFSGGNVVKSHYENFCTEADRSQGLCDEVAKIPNADLLSFVFLRPMNEAGKGVVKDIVMKTEYTYSDYEMKAAKSYIEHAVPMTHLKKPPIGSELDTNVVNYTARYKQLQSMVNMSRYVFSKAYNNRIPIVNTSTLRLSRFDQMRVMLTKAATSDVDAVTNSNAKGKMIFVLNQMALENMLDQEISELEKLNNDLLAALLAEKNNKLDVISEINNKRG</sequence>
<feature type="chain" id="PRO_5001625875" evidence="2">
    <location>
        <begin position="26"/>
        <end position="403"/>
    </location>
</feature>
<comment type="caution">
    <text evidence="3">The sequence shown here is derived from an EMBL/GenBank/DDBJ whole genome shotgun (WGS) entry which is preliminary data.</text>
</comment>
<name>A0A066RKF9_9GAMM</name>